<evidence type="ECO:0000313" key="2">
    <source>
        <dbReference type="Proteomes" id="UP000599688"/>
    </source>
</evidence>
<protein>
    <submittedName>
        <fullName evidence="1">Uncharacterized protein</fullName>
    </submittedName>
</protein>
<evidence type="ECO:0000313" key="1">
    <source>
        <dbReference type="EMBL" id="GGE07956.1"/>
    </source>
</evidence>
<gene>
    <name evidence="1" type="ORF">GCM10010831_06870</name>
</gene>
<accession>A0A916ZQM1</accession>
<reference evidence="1 2" key="1">
    <citation type="journal article" date="2014" name="Int. J. Syst. Evol. Microbiol.">
        <title>Complete genome sequence of Corynebacterium casei LMG S-19264T (=DSM 44701T), isolated from a smear-ripened cheese.</title>
        <authorList>
            <consortium name="US DOE Joint Genome Institute (JGI-PGF)"/>
            <person name="Walter F."/>
            <person name="Albersmeier A."/>
            <person name="Kalinowski J."/>
            <person name="Ruckert C."/>
        </authorList>
    </citation>
    <scope>NUCLEOTIDE SEQUENCE [LARGE SCALE GENOMIC DNA]</scope>
    <source>
        <strain evidence="1 2">CGMCC 1.12925</strain>
    </source>
</reference>
<sequence length="95" mass="11031">MILPFILSIVLLITPLNYGQISESKIILSEAQIHQLANKLFELKKERKIPTKPGTKKEYKNLLTNYLNKKTNTNTLSIEFTYKILVKQNLNTRLN</sequence>
<organism evidence="1 2">
    <name type="scientific">Psychroflexus salis</name>
    <dbReference type="NCBI Taxonomy" id="1526574"/>
    <lineage>
        <taxon>Bacteria</taxon>
        <taxon>Pseudomonadati</taxon>
        <taxon>Bacteroidota</taxon>
        <taxon>Flavobacteriia</taxon>
        <taxon>Flavobacteriales</taxon>
        <taxon>Flavobacteriaceae</taxon>
        <taxon>Psychroflexus</taxon>
    </lineage>
</organism>
<keyword evidence="2" id="KW-1185">Reference proteome</keyword>
<proteinExistence type="predicted"/>
<name>A0A916ZQM1_9FLAO</name>
<dbReference type="AlphaFoldDB" id="A0A916ZQM1"/>
<dbReference type="Proteomes" id="UP000599688">
    <property type="component" value="Unassembled WGS sequence"/>
</dbReference>
<comment type="caution">
    <text evidence="1">The sequence shown here is derived from an EMBL/GenBank/DDBJ whole genome shotgun (WGS) entry which is preliminary data.</text>
</comment>
<dbReference type="EMBL" id="BMGL01000003">
    <property type="protein sequence ID" value="GGE07956.1"/>
    <property type="molecule type" value="Genomic_DNA"/>
</dbReference>